<dbReference type="SUPFAM" id="SSF47413">
    <property type="entry name" value="lambda repressor-like DNA-binding domains"/>
    <property type="match status" value="1"/>
</dbReference>
<dbReference type="SUPFAM" id="SSF51182">
    <property type="entry name" value="RmlC-like cupins"/>
    <property type="match status" value="1"/>
</dbReference>
<dbReference type="PROSITE" id="PS50943">
    <property type="entry name" value="HTH_CROC1"/>
    <property type="match status" value="1"/>
</dbReference>
<dbReference type="InterPro" id="IPR014710">
    <property type="entry name" value="RmlC-like_jellyroll"/>
</dbReference>
<dbReference type="InterPro" id="IPR001387">
    <property type="entry name" value="Cro/C1-type_HTH"/>
</dbReference>
<evidence type="ECO:0000259" key="2">
    <source>
        <dbReference type="PROSITE" id="PS50943"/>
    </source>
</evidence>
<dbReference type="CDD" id="cd00093">
    <property type="entry name" value="HTH_XRE"/>
    <property type="match status" value="1"/>
</dbReference>
<reference evidence="3 4" key="1">
    <citation type="submission" date="2017-01" db="EMBL/GenBank/DDBJ databases">
        <authorList>
            <person name="Mah S.A."/>
            <person name="Swanson W.J."/>
            <person name="Moy G.W."/>
            <person name="Vacquier V.D."/>
        </authorList>
    </citation>
    <scope>NUCLEOTIDE SEQUENCE [LARGE SCALE GENOMIC DNA]</scope>
    <source>
        <strain evidence="3 4">DSM 45758</strain>
    </source>
</reference>
<evidence type="ECO:0000256" key="1">
    <source>
        <dbReference type="ARBA" id="ARBA00023125"/>
    </source>
</evidence>
<dbReference type="CDD" id="cd02209">
    <property type="entry name" value="cupin_XRE_C"/>
    <property type="match status" value="1"/>
</dbReference>
<dbReference type="EMBL" id="FTNF01000012">
    <property type="protein sequence ID" value="SIR57756.1"/>
    <property type="molecule type" value="Genomic_DNA"/>
</dbReference>
<dbReference type="InterPro" id="IPR050807">
    <property type="entry name" value="TransReg_Diox_bact_type"/>
</dbReference>
<keyword evidence="1" id="KW-0238">DNA-binding</keyword>
<dbReference type="SMART" id="SM00530">
    <property type="entry name" value="HTH_XRE"/>
    <property type="match status" value="1"/>
</dbReference>
<feature type="domain" description="HTH cro/C1-type" evidence="2">
    <location>
        <begin position="22"/>
        <end position="76"/>
    </location>
</feature>
<dbReference type="InterPro" id="IPR011051">
    <property type="entry name" value="RmlC_Cupin_sf"/>
</dbReference>
<dbReference type="STRING" id="1198245.SAMN05444858_11277"/>
<accession>A0A1N7C2D2</accession>
<gene>
    <name evidence="3" type="ORF">SAMN05444858_11277</name>
</gene>
<protein>
    <submittedName>
        <fullName evidence="3">Transcriptional regulator, XRE family with cupin sensor</fullName>
    </submittedName>
</protein>
<proteinExistence type="predicted"/>
<dbReference type="InterPro" id="IPR010982">
    <property type="entry name" value="Lambda_DNA-bd_dom_sf"/>
</dbReference>
<dbReference type="GO" id="GO:0005829">
    <property type="term" value="C:cytosol"/>
    <property type="evidence" value="ECO:0007669"/>
    <property type="project" value="TreeGrafter"/>
</dbReference>
<dbReference type="Proteomes" id="UP000186004">
    <property type="component" value="Unassembled WGS sequence"/>
</dbReference>
<keyword evidence="4" id="KW-1185">Reference proteome</keyword>
<dbReference type="Pfam" id="PF07883">
    <property type="entry name" value="Cupin_2"/>
    <property type="match status" value="1"/>
</dbReference>
<dbReference type="GO" id="GO:0003677">
    <property type="term" value="F:DNA binding"/>
    <property type="evidence" value="ECO:0007669"/>
    <property type="project" value="UniProtKB-KW"/>
</dbReference>
<dbReference type="Pfam" id="PF01381">
    <property type="entry name" value="HTH_3"/>
    <property type="match status" value="1"/>
</dbReference>
<dbReference type="AlphaFoldDB" id="A0A1N7C2D2"/>
<evidence type="ECO:0000313" key="3">
    <source>
        <dbReference type="EMBL" id="SIR57756.1"/>
    </source>
</evidence>
<evidence type="ECO:0000313" key="4">
    <source>
        <dbReference type="Proteomes" id="UP000186004"/>
    </source>
</evidence>
<sequence>MQSHCMPLRKQGRDASVIGERLHELRTARNLSLRALAEQAGVSPTLLSQIERGVTEPSLTTLRRLATVFGESVASLFADPAAPSVWISRPGARTTLGAPNGQIRYERLTPGNGQLEVLHATLRPGEVSSTDLWSHPSLECAYVVTGTLTVDVGRTSHTVVAGESITLDSHQPHRYRNTSDTPTEIVLAINPPTP</sequence>
<dbReference type="Gene3D" id="1.10.260.40">
    <property type="entry name" value="lambda repressor-like DNA-binding domains"/>
    <property type="match status" value="1"/>
</dbReference>
<dbReference type="GO" id="GO:0003700">
    <property type="term" value="F:DNA-binding transcription factor activity"/>
    <property type="evidence" value="ECO:0007669"/>
    <property type="project" value="TreeGrafter"/>
</dbReference>
<name>A0A1N7C2D2_9ACTN</name>
<dbReference type="Gene3D" id="2.60.120.10">
    <property type="entry name" value="Jelly Rolls"/>
    <property type="match status" value="1"/>
</dbReference>
<dbReference type="PANTHER" id="PTHR46797:SF1">
    <property type="entry name" value="METHYLPHOSPHONATE SYNTHASE"/>
    <property type="match status" value="1"/>
</dbReference>
<dbReference type="PANTHER" id="PTHR46797">
    <property type="entry name" value="HTH-TYPE TRANSCRIPTIONAL REGULATOR"/>
    <property type="match status" value="1"/>
</dbReference>
<organism evidence="3 4">
    <name type="scientific">Micromonospora avicenniae</name>
    <dbReference type="NCBI Taxonomy" id="1198245"/>
    <lineage>
        <taxon>Bacteria</taxon>
        <taxon>Bacillati</taxon>
        <taxon>Actinomycetota</taxon>
        <taxon>Actinomycetes</taxon>
        <taxon>Micromonosporales</taxon>
        <taxon>Micromonosporaceae</taxon>
        <taxon>Micromonospora</taxon>
    </lineage>
</organism>
<dbReference type="InterPro" id="IPR013096">
    <property type="entry name" value="Cupin_2"/>
</dbReference>